<dbReference type="EMBL" id="KZ819663">
    <property type="protein sequence ID" value="PWN29769.1"/>
    <property type="molecule type" value="Genomic_DNA"/>
</dbReference>
<feature type="compositionally biased region" description="Polar residues" evidence="1">
    <location>
        <begin position="886"/>
        <end position="899"/>
    </location>
</feature>
<feature type="compositionally biased region" description="Basic and acidic residues" evidence="1">
    <location>
        <begin position="1088"/>
        <end position="1125"/>
    </location>
</feature>
<dbReference type="OrthoDB" id="27237at2759"/>
<protein>
    <submittedName>
        <fullName evidence="2">SGT1-domain-containing protein</fullName>
    </submittedName>
</protein>
<evidence type="ECO:0000256" key="1">
    <source>
        <dbReference type="SAM" id="MobiDB-lite"/>
    </source>
</evidence>
<feature type="compositionally biased region" description="Low complexity" evidence="1">
    <location>
        <begin position="1018"/>
        <end position="1029"/>
    </location>
</feature>
<name>A0A316UWV3_9BASI</name>
<feature type="compositionally biased region" description="Acidic residues" evidence="1">
    <location>
        <begin position="719"/>
        <end position="741"/>
    </location>
</feature>
<dbReference type="GeneID" id="37027365"/>
<feature type="compositionally biased region" description="Low complexity" evidence="1">
    <location>
        <begin position="833"/>
        <end position="851"/>
    </location>
</feature>
<feature type="compositionally biased region" description="Basic and acidic residues" evidence="1">
    <location>
        <begin position="1070"/>
        <end position="1080"/>
    </location>
</feature>
<feature type="compositionally biased region" description="Low complexity" evidence="1">
    <location>
        <begin position="408"/>
        <end position="418"/>
    </location>
</feature>
<organism evidence="2 3">
    <name type="scientific">Jaminaea rosea</name>
    <dbReference type="NCBI Taxonomy" id="1569628"/>
    <lineage>
        <taxon>Eukaryota</taxon>
        <taxon>Fungi</taxon>
        <taxon>Dikarya</taxon>
        <taxon>Basidiomycota</taxon>
        <taxon>Ustilaginomycotina</taxon>
        <taxon>Exobasidiomycetes</taxon>
        <taxon>Microstromatales</taxon>
        <taxon>Microstromatales incertae sedis</taxon>
        <taxon>Jaminaea</taxon>
    </lineage>
</organism>
<sequence length="1206" mass="130544">MDHLGSSSSQQLAQAARQDVQPFFTARIFPLSSDEAAFDRQGLLALRLSLQRHLDDFLAGPQPHGAEGYVFYRSQPIISISRGIKKGTQVAPPHIKLSLSTGGATEDEFLLLHFLRLQQRPGSLLRDYAVQVIDEDGELLLIEAADHIPDWIDPDNAAGRVWLVQEEVKILPASLDKGDASFQEDAASIGPIADINTSLRLLQDHAAATSTSSDLNIAAFSRMATYPGTEWTDTVQHRTTSIVPSLSIARAFRSRPQLIARAGQAFLGRDARDARIASRMAKLLPQQSASTSLGAASAAVQAEPLGFPITLSRRLYTHLLSARYHPPQPFSSVYRDQVSSFWTALDSLASPETETSASEQERQQRASTLQEGRRWDLGCKLAVGLEIAFANDLERRSSANRRKHDVFASSSSSGAAHGSESEMDPRQRPDYGAFIARLESFGFFEGQMRGSKRWTELEEQAVKEWGVGRKAPAPSRAKDSSEEEDGEEDALGEWTQTPTLLASTPLPDLDVIPPTDLAALASLEQPDTWLYEVGSTFLDAGPDDLDGPSNEEQEAQARLSHFATQMEKFVEGKGDVEGALIDESGSEDDSEDEEEVREQVRERLAAMNDEQRDHELKRVLPGFAERPGWDKTGEQDSERMEEDLRAMEESQARLEAEESVAASSRQDDGADTAGPPSSGKRALSNAELRSSLASSAKALRSSNLSANNFEGAESWELGGSDDDAELDEDGNALPQLDEDGMPETKETRRRRAEMLGLEPSDDEDDEEEEDTVQVGAGEADKRSTFQDDVAEEMDEFLSFASKELGLTAGQLDKIMQQRRDEGRWVPGKEQKDQAPQQQASASSHPAAAASSTPEFGKGFGKGFLNKKARRPAALSAGAPPPASSLKKQTTSSNGASSAVEQDGISSVKPKRVAFSSDTKSSPTTASSPPQATVKSPPASSNPSSNPFSAFDTLLSALDDRLNQHRASKGLPPLTQEELQNAPIEGADWANRRPGGASLGSVFAKEQAEKEGRPAEDTPQPAGGAAARPGSDSQLKDPIEATASAVPSSATVDDGSDEDEDMLPLTAQDPAKLERLLREQVPETPTFKEMVEQLGKEREEKAKHTREEGHADEPVRLGDDMGHNRITELPSDAAEEIDRDAEMPGLESSDEEDESDEEMFPTIVPDAQQGEDGGMADLLESWRAQGGRPGPVGNLVGGMGIKGQAPR</sequence>
<feature type="compositionally biased region" description="Basic and acidic residues" evidence="1">
    <location>
        <begin position="815"/>
        <end position="832"/>
    </location>
</feature>
<dbReference type="InterPro" id="IPR010770">
    <property type="entry name" value="Ecd"/>
</dbReference>
<gene>
    <name evidence="2" type="ORF">BDZ90DRAFT_230617</name>
</gene>
<feature type="compositionally biased region" description="Acidic residues" evidence="1">
    <location>
        <begin position="759"/>
        <end position="771"/>
    </location>
</feature>
<feature type="compositionally biased region" description="Gly residues" evidence="1">
    <location>
        <begin position="1186"/>
        <end position="1200"/>
    </location>
</feature>
<evidence type="ECO:0000313" key="3">
    <source>
        <dbReference type="Proteomes" id="UP000245884"/>
    </source>
</evidence>
<proteinExistence type="predicted"/>
<dbReference type="GO" id="GO:0005634">
    <property type="term" value="C:nucleus"/>
    <property type="evidence" value="ECO:0007669"/>
    <property type="project" value="TreeGrafter"/>
</dbReference>
<feature type="compositionally biased region" description="Basic and acidic residues" evidence="1">
    <location>
        <begin position="627"/>
        <end position="656"/>
    </location>
</feature>
<feature type="compositionally biased region" description="Low complexity" evidence="1">
    <location>
        <begin position="915"/>
        <end position="950"/>
    </location>
</feature>
<feature type="region of interest" description="Disordered" evidence="1">
    <location>
        <begin position="807"/>
        <end position="1206"/>
    </location>
</feature>
<feature type="compositionally biased region" description="Basic and acidic residues" evidence="1">
    <location>
        <begin position="597"/>
        <end position="618"/>
    </location>
</feature>
<keyword evidence="3" id="KW-1185">Reference proteome</keyword>
<feature type="compositionally biased region" description="Low complexity" evidence="1">
    <location>
        <begin position="681"/>
        <end position="708"/>
    </location>
</feature>
<feature type="compositionally biased region" description="Acidic residues" evidence="1">
    <location>
        <begin position="584"/>
        <end position="596"/>
    </location>
</feature>
<dbReference type="PANTHER" id="PTHR13060">
    <property type="entry name" value="SGT1 PROTEIN HSGT1 SUPPRESSOR OF GCR2"/>
    <property type="match status" value="1"/>
</dbReference>
<dbReference type="RefSeq" id="XP_025364381.1">
    <property type="nucleotide sequence ID" value="XM_025505542.1"/>
</dbReference>
<dbReference type="Proteomes" id="UP000245884">
    <property type="component" value="Unassembled WGS sequence"/>
</dbReference>
<reference evidence="2 3" key="1">
    <citation type="journal article" date="2018" name="Mol. Biol. Evol.">
        <title>Broad Genomic Sampling Reveals a Smut Pathogenic Ancestry of the Fungal Clade Ustilaginomycotina.</title>
        <authorList>
            <person name="Kijpornyongpan T."/>
            <person name="Mondo S.J."/>
            <person name="Barry K."/>
            <person name="Sandor L."/>
            <person name="Lee J."/>
            <person name="Lipzen A."/>
            <person name="Pangilinan J."/>
            <person name="LaButti K."/>
            <person name="Hainaut M."/>
            <person name="Henrissat B."/>
            <person name="Grigoriev I.V."/>
            <person name="Spatafora J.W."/>
            <person name="Aime M.C."/>
        </authorList>
    </citation>
    <scope>NUCLEOTIDE SEQUENCE [LARGE SCALE GENOMIC DNA]</scope>
    <source>
        <strain evidence="2 3">MCA 5214</strain>
    </source>
</reference>
<dbReference type="STRING" id="1569628.A0A316UWV3"/>
<dbReference type="AlphaFoldDB" id="A0A316UWV3"/>
<dbReference type="PANTHER" id="PTHR13060:SF0">
    <property type="entry name" value="PROTEIN ECDYSONELESS HOMOLOG"/>
    <property type="match status" value="1"/>
</dbReference>
<feature type="region of interest" description="Disordered" evidence="1">
    <location>
        <begin position="465"/>
        <end position="502"/>
    </location>
</feature>
<evidence type="ECO:0000313" key="2">
    <source>
        <dbReference type="EMBL" id="PWN29769.1"/>
    </source>
</evidence>
<accession>A0A316UWV3</accession>
<dbReference type="Pfam" id="PF07093">
    <property type="entry name" value="SGT1"/>
    <property type="match status" value="1"/>
</dbReference>
<feature type="compositionally biased region" description="Low complexity" evidence="1">
    <location>
        <begin position="1040"/>
        <end position="1051"/>
    </location>
</feature>
<feature type="compositionally biased region" description="Basic and acidic residues" evidence="1">
    <location>
        <begin position="1005"/>
        <end position="1015"/>
    </location>
</feature>
<feature type="region of interest" description="Disordered" evidence="1">
    <location>
        <begin position="400"/>
        <end position="427"/>
    </location>
</feature>
<feature type="compositionally biased region" description="Acidic residues" evidence="1">
    <location>
        <begin position="481"/>
        <end position="491"/>
    </location>
</feature>
<feature type="compositionally biased region" description="Acidic residues" evidence="1">
    <location>
        <begin position="1147"/>
        <end position="1158"/>
    </location>
</feature>
<feature type="region of interest" description="Disordered" evidence="1">
    <location>
        <begin position="568"/>
        <end position="785"/>
    </location>
</feature>